<sequence>MRRLFVAFKRVIVKVCGHVYIIHSLDFYSTTLKINQRYFRIESSLFAYGLPRLPCGMGAMTDKTRFLRFASECIIKMKSLKIKQQKE</sequence>
<evidence type="ECO:0000313" key="2">
    <source>
        <dbReference type="Proteomes" id="UP000029878"/>
    </source>
</evidence>
<gene>
    <name evidence="1" type="ORF">LS81_008620</name>
</gene>
<protein>
    <submittedName>
        <fullName evidence="1">Uncharacterized protein</fullName>
    </submittedName>
</protein>
<proteinExistence type="predicted"/>
<evidence type="ECO:0000313" key="1">
    <source>
        <dbReference type="EMBL" id="TLD81293.1"/>
    </source>
</evidence>
<dbReference type="RefSeq" id="WP_034347680.1">
    <property type="nucleotide sequence ID" value="NZ_FZNG01000010.1"/>
</dbReference>
<dbReference type="AlphaFoldDB" id="A0A099VBW1"/>
<dbReference type="EMBL" id="JRPL02000025">
    <property type="protein sequence ID" value="TLD81293.1"/>
    <property type="molecule type" value="Genomic_DNA"/>
</dbReference>
<accession>A0A099VBW1</accession>
<reference evidence="1 2" key="1">
    <citation type="journal article" date="2014" name="Genome Announc.">
        <title>Draft genome sequences of eight enterohepatic helicobacter species isolated from both laboratory and wild rodents.</title>
        <authorList>
            <person name="Sheh A."/>
            <person name="Shen Z."/>
            <person name="Fox J.G."/>
        </authorList>
    </citation>
    <scope>NUCLEOTIDE SEQUENCE [LARGE SCALE GENOMIC DNA]</scope>
    <source>
        <strain evidence="1 2">ATCC 700114</strain>
    </source>
</reference>
<name>A0A099VBW1_9HELI</name>
<comment type="caution">
    <text evidence="1">The sequence shown here is derived from an EMBL/GenBank/DDBJ whole genome shotgun (WGS) entry which is preliminary data.</text>
</comment>
<organism evidence="1 2">
    <name type="scientific">Helicobacter trogontum</name>
    <dbReference type="NCBI Taxonomy" id="50960"/>
    <lineage>
        <taxon>Bacteria</taxon>
        <taxon>Pseudomonadati</taxon>
        <taxon>Campylobacterota</taxon>
        <taxon>Epsilonproteobacteria</taxon>
        <taxon>Campylobacterales</taxon>
        <taxon>Helicobacteraceae</taxon>
        <taxon>Helicobacter</taxon>
    </lineage>
</organism>
<dbReference type="Proteomes" id="UP000029878">
    <property type="component" value="Unassembled WGS sequence"/>
</dbReference>